<comment type="function">
    <text evidence="8">Toxic component of a toxin-antitoxin (TA) system. An RNase.</text>
</comment>
<dbReference type="InterPro" id="IPR029060">
    <property type="entry name" value="PIN-like_dom_sf"/>
</dbReference>
<dbReference type="SMART" id="SM00670">
    <property type="entry name" value="PINc"/>
    <property type="match status" value="1"/>
</dbReference>
<keyword evidence="8" id="KW-0800">Toxin</keyword>
<dbReference type="GO" id="GO:0016787">
    <property type="term" value="F:hydrolase activity"/>
    <property type="evidence" value="ECO:0007669"/>
    <property type="project" value="UniProtKB-KW"/>
</dbReference>
<evidence type="ECO:0000259" key="9">
    <source>
        <dbReference type="SMART" id="SM00670"/>
    </source>
</evidence>
<dbReference type="EC" id="3.1.-.-" evidence="8"/>
<name>A0A4V3P0E5_9BACT</name>
<evidence type="ECO:0000256" key="1">
    <source>
        <dbReference type="ARBA" id="ARBA00001946"/>
    </source>
</evidence>
<feature type="binding site" evidence="8">
    <location>
        <position position="6"/>
    </location>
    <ligand>
        <name>Mg(2+)</name>
        <dbReference type="ChEBI" id="CHEBI:18420"/>
    </ligand>
</feature>
<evidence type="ECO:0000256" key="7">
    <source>
        <dbReference type="ARBA" id="ARBA00038093"/>
    </source>
</evidence>
<evidence type="ECO:0000256" key="3">
    <source>
        <dbReference type="ARBA" id="ARBA00022722"/>
    </source>
</evidence>
<comment type="cofactor">
    <cofactor evidence="1 8">
        <name>Mg(2+)</name>
        <dbReference type="ChEBI" id="CHEBI:18420"/>
    </cofactor>
</comment>
<proteinExistence type="inferred from homology"/>
<keyword evidence="5 8" id="KW-0378">Hydrolase</keyword>
<dbReference type="Pfam" id="PF01850">
    <property type="entry name" value="PIN"/>
    <property type="match status" value="1"/>
</dbReference>
<evidence type="ECO:0000256" key="8">
    <source>
        <dbReference type="HAMAP-Rule" id="MF_00265"/>
    </source>
</evidence>
<dbReference type="EMBL" id="SRSC01000001">
    <property type="protein sequence ID" value="TGU75262.1"/>
    <property type="molecule type" value="Genomic_DNA"/>
</dbReference>
<dbReference type="PANTHER" id="PTHR33653">
    <property type="entry name" value="RIBONUCLEASE VAPC2"/>
    <property type="match status" value="1"/>
</dbReference>
<evidence type="ECO:0000256" key="2">
    <source>
        <dbReference type="ARBA" id="ARBA00022649"/>
    </source>
</evidence>
<dbReference type="CDD" id="cd18748">
    <property type="entry name" value="PIN_VapC4-5_FitB-like"/>
    <property type="match status" value="1"/>
</dbReference>
<organism evidence="10 11">
    <name type="scientific">Geomonas terrae</name>
    <dbReference type="NCBI Taxonomy" id="2562681"/>
    <lineage>
        <taxon>Bacteria</taxon>
        <taxon>Pseudomonadati</taxon>
        <taxon>Thermodesulfobacteriota</taxon>
        <taxon>Desulfuromonadia</taxon>
        <taxon>Geobacterales</taxon>
        <taxon>Geobacteraceae</taxon>
        <taxon>Geomonas</taxon>
    </lineage>
</organism>
<dbReference type="SUPFAM" id="SSF88723">
    <property type="entry name" value="PIN domain-like"/>
    <property type="match status" value="1"/>
</dbReference>
<accession>A0A4V3P0E5</accession>
<dbReference type="Gene3D" id="3.40.50.1010">
    <property type="entry name" value="5'-nuclease"/>
    <property type="match status" value="1"/>
</dbReference>
<dbReference type="InterPro" id="IPR022907">
    <property type="entry name" value="VapC_family"/>
</dbReference>
<evidence type="ECO:0000256" key="4">
    <source>
        <dbReference type="ARBA" id="ARBA00022723"/>
    </source>
</evidence>
<evidence type="ECO:0000256" key="5">
    <source>
        <dbReference type="ARBA" id="ARBA00022801"/>
    </source>
</evidence>
<feature type="binding site" evidence="8">
    <location>
        <position position="97"/>
    </location>
    <ligand>
        <name>Mg(2+)</name>
        <dbReference type="ChEBI" id="CHEBI:18420"/>
    </ligand>
</feature>
<protein>
    <recommendedName>
        <fullName evidence="8">Ribonuclease VapC</fullName>
        <shortName evidence="8">RNase VapC</shortName>
        <ecNumber evidence="8">3.1.-.-</ecNumber>
    </recommendedName>
    <alternativeName>
        <fullName evidence="8">Toxin VapC</fullName>
    </alternativeName>
</protein>
<sequence length="134" mass="14644">MVYLLDTNILSELIKRPGGSIMHRIATQGEETICTSIIVASELRFGAAKKGSSSLRAKVEQIIANIEVLALDVDADDHYAEIRSDLEQRGLAIGPNDLLIAAHARSLGLILVTNNVREFSRVPGLVVENWLDTH</sequence>
<keyword evidence="2 8" id="KW-1277">Toxin-antitoxin system</keyword>
<reference evidence="10 11" key="1">
    <citation type="submission" date="2019-04" db="EMBL/GenBank/DDBJ databases">
        <title>Geobacter oryzae sp. nov., ferric-reducing bacteria isolated from paddy soil.</title>
        <authorList>
            <person name="Xu Z."/>
            <person name="Masuda Y."/>
            <person name="Itoh H."/>
            <person name="Senoo K."/>
        </authorList>
    </citation>
    <scope>NUCLEOTIDE SEQUENCE [LARGE SCALE GENOMIC DNA]</scope>
    <source>
        <strain evidence="10 11">Red111</strain>
    </source>
</reference>
<keyword evidence="6 8" id="KW-0460">Magnesium</keyword>
<evidence type="ECO:0000313" key="10">
    <source>
        <dbReference type="EMBL" id="TGU75262.1"/>
    </source>
</evidence>
<gene>
    <name evidence="8" type="primary">vapC</name>
    <name evidence="10" type="ORF">E4633_02370</name>
</gene>
<dbReference type="InterPro" id="IPR050556">
    <property type="entry name" value="Type_II_TA_system_RNase"/>
</dbReference>
<dbReference type="HAMAP" id="MF_00265">
    <property type="entry name" value="VapC_Nob1"/>
    <property type="match status" value="1"/>
</dbReference>
<dbReference type="PANTHER" id="PTHR33653:SF1">
    <property type="entry name" value="RIBONUCLEASE VAPC2"/>
    <property type="match status" value="1"/>
</dbReference>
<evidence type="ECO:0000313" key="11">
    <source>
        <dbReference type="Proteomes" id="UP000306416"/>
    </source>
</evidence>
<keyword evidence="3 8" id="KW-0540">Nuclease</keyword>
<comment type="similarity">
    <text evidence="7 8">Belongs to the PINc/VapC protein family.</text>
</comment>
<dbReference type="AlphaFoldDB" id="A0A4V3P0E5"/>
<dbReference type="GO" id="GO:0004540">
    <property type="term" value="F:RNA nuclease activity"/>
    <property type="evidence" value="ECO:0007669"/>
    <property type="project" value="InterPro"/>
</dbReference>
<evidence type="ECO:0000256" key="6">
    <source>
        <dbReference type="ARBA" id="ARBA00022842"/>
    </source>
</evidence>
<keyword evidence="11" id="KW-1185">Reference proteome</keyword>
<dbReference type="GO" id="GO:0090729">
    <property type="term" value="F:toxin activity"/>
    <property type="evidence" value="ECO:0007669"/>
    <property type="project" value="UniProtKB-KW"/>
</dbReference>
<dbReference type="Proteomes" id="UP000306416">
    <property type="component" value="Unassembled WGS sequence"/>
</dbReference>
<dbReference type="InterPro" id="IPR002716">
    <property type="entry name" value="PIN_dom"/>
</dbReference>
<dbReference type="GO" id="GO:0000287">
    <property type="term" value="F:magnesium ion binding"/>
    <property type="evidence" value="ECO:0007669"/>
    <property type="project" value="UniProtKB-UniRule"/>
</dbReference>
<comment type="caution">
    <text evidence="10">The sequence shown here is derived from an EMBL/GenBank/DDBJ whole genome shotgun (WGS) entry which is preliminary data.</text>
</comment>
<feature type="domain" description="PIN" evidence="9">
    <location>
        <begin position="1"/>
        <end position="120"/>
    </location>
</feature>
<keyword evidence="4 8" id="KW-0479">Metal-binding</keyword>